<dbReference type="InterPro" id="IPR002293">
    <property type="entry name" value="AA/rel_permease1"/>
</dbReference>
<evidence type="ECO:0000256" key="5">
    <source>
        <dbReference type="ARBA" id="ARBA00022989"/>
    </source>
</evidence>
<comment type="subcellular location">
    <subcellularLocation>
        <location evidence="1">Cell membrane</location>
        <topology evidence="1">Multi-pass membrane protein</topology>
    </subcellularLocation>
</comment>
<dbReference type="EMBL" id="CP031023">
    <property type="protein sequence ID" value="AZA16563.1"/>
    <property type="molecule type" value="Genomic_DNA"/>
</dbReference>
<proteinExistence type="predicted"/>
<dbReference type="Pfam" id="PF13520">
    <property type="entry name" value="AA_permease_2"/>
    <property type="match status" value="1"/>
</dbReference>
<evidence type="ECO:0000256" key="6">
    <source>
        <dbReference type="ARBA" id="ARBA00023136"/>
    </source>
</evidence>
<feature type="transmembrane region" description="Helical" evidence="7">
    <location>
        <begin position="239"/>
        <end position="262"/>
    </location>
</feature>
<protein>
    <submittedName>
        <fullName evidence="8">Amino acid permease</fullName>
    </submittedName>
</protein>
<keyword evidence="5 7" id="KW-1133">Transmembrane helix</keyword>
<feature type="transmembrane region" description="Helical" evidence="7">
    <location>
        <begin position="451"/>
        <end position="471"/>
    </location>
</feature>
<dbReference type="PANTHER" id="PTHR42770">
    <property type="entry name" value="AMINO ACID TRANSPORTER-RELATED"/>
    <property type="match status" value="1"/>
</dbReference>
<dbReference type="PANTHER" id="PTHR42770:SF15">
    <property type="entry name" value="GLUTAMATE_GAMMA-AMINOBUTYRATE ANTIPORTER-RELATED"/>
    <property type="match status" value="1"/>
</dbReference>
<feature type="transmembrane region" description="Helical" evidence="7">
    <location>
        <begin position="416"/>
        <end position="436"/>
    </location>
</feature>
<gene>
    <name evidence="8" type="ORF">DQL93_08725</name>
</gene>
<feature type="transmembrane region" description="Helical" evidence="7">
    <location>
        <begin position="203"/>
        <end position="227"/>
    </location>
</feature>
<keyword evidence="4 7" id="KW-0812">Transmembrane</keyword>
<evidence type="ECO:0000313" key="8">
    <source>
        <dbReference type="EMBL" id="AZA16563.1"/>
    </source>
</evidence>
<evidence type="ECO:0000256" key="2">
    <source>
        <dbReference type="ARBA" id="ARBA00022448"/>
    </source>
</evidence>
<organism evidence="8">
    <name type="scientific">Lactobacillus delbrueckii subsp. lactis</name>
    <dbReference type="NCBI Taxonomy" id="29397"/>
    <lineage>
        <taxon>Bacteria</taxon>
        <taxon>Bacillati</taxon>
        <taxon>Bacillota</taxon>
        <taxon>Bacilli</taxon>
        <taxon>Lactobacillales</taxon>
        <taxon>Lactobacillaceae</taxon>
        <taxon>Lactobacillus</taxon>
    </lineage>
</organism>
<dbReference type="PIRSF" id="PIRSF006060">
    <property type="entry name" value="AA_transporter"/>
    <property type="match status" value="1"/>
</dbReference>
<keyword evidence="6 7" id="KW-0472">Membrane</keyword>
<feature type="transmembrane region" description="Helical" evidence="7">
    <location>
        <begin position="341"/>
        <end position="360"/>
    </location>
</feature>
<feature type="transmembrane region" description="Helical" evidence="7">
    <location>
        <begin position="39"/>
        <end position="59"/>
    </location>
</feature>
<dbReference type="InterPro" id="IPR050367">
    <property type="entry name" value="APC_superfamily"/>
</dbReference>
<name>A0A381KW66_LACDL</name>
<feature type="transmembrane region" description="Helical" evidence="7">
    <location>
        <begin position="159"/>
        <end position="183"/>
    </location>
</feature>
<dbReference type="GeneID" id="69668549"/>
<dbReference type="GO" id="GO:0005886">
    <property type="term" value="C:plasma membrane"/>
    <property type="evidence" value="ECO:0007669"/>
    <property type="project" value="UniProtKB-SubCell"/>
</dbReference>
<reference evidence="8" key="1">
    <citation type="submission" date="2018-07" db="EMBL/GenBank/DDBJ databases">
        <authorList>
            <person name="Somerville V."/>
        </authorList>
    </citation>
    <scope>NUCLEOTIDE SEQUENCE</scope>
    <source>
        <strain evidence="8">NWC_2_2</strain>
    </source>
</reference>
<sequence length="484" mass="55098">MIEETPKKHYMAWMTLAMLDFVTIIRFEDVFYPYQNQGLSVIFSWIFLLICYQLPYTLIATQLGLAYKDTEEGGLASWIRRGTGSDVLGYATSWMYWAQTVPYLVDVSNSIIVSISWMILGNNTLGKHMSPFMFGLLTFVIILIFILCESAYKNSLDLLSLIGGIAMFAMSVIFVILIIWALMHGGHIATKMEWSSFKPNFSVHYFSTTGLLIFAMSGAELAAPYVTRLKNPRKEFPKSMWMLFAMTVFMTLTETLGLAVLFDAKHIPHDFKMNGAFYAFQLLGEEAGMGKSLMYMYAIVCLLNFMADLAALIDAASRVFASDTSEKYMPSWLRKKNKDGLPVNSYVLTCSITLFLLLLSGTLPEINDIFNWLLNLNGIVSPYKTSVVFLAFLAFRYRHKTFAKDDFVFIRNNKGALAVGWWCFIFTFICATMGFLPQDVTFESPQWTKQLWMNIITVIVLFGTGFLLPWLRKLELKHQAKANS</sequence>
<evidence type="ECO:0000256" key="1">
    <source>
        <dbReference type="ARBA" id="ARBA00004651"/>
    </source>
</evidence>
<dbReference type="Gene3D" id="1.20.1740.10">
    <property type="entry name" value="Amino acid/polyamine transporter I"/>
    <property type="match status" value="1"/>
</dbReference>
<feature type="transmembrane region" description="Helical" evidence="7">
    <location>
        <begin position="372"/>
        <end position="395"/>
    </location>
</feature>
<feature type="transmembrane region" description="Helical" evidence="7">
    <location>
        <begin position="10"/>
        <end position="27"/>
    </location>
</feature>
<dbReference type="RefSeq" id="WP_002877975.1">
    <property type="nucleotide sequence ID" value="NZ_CP046131.1"/>
</dbReference>
<feature type="transmembrane region" description="Helical" evidence="7">
    <location>
        <begin position="294"/>
        <end position="320"/>
    </location>
</feature>
<dbReference type="AlphaFoldDB" id="A0A381KW66"/>
<keyword evidence="2" id="KW-0813">Transport</keyword>
<evidence type="ECO:0000256" key="3">
    <source>
        <dbReference type="ARBA" id="ARBA00022475"/>
    </source>
</evidence>
<accession>A0A381KW66</accession>
<dbReference type="GO" id="GO:0022857">
    <property type="term" value="F:transmembrane transporter activity"/>
    <property type="evidence" value="ECO:0007669"/>
    <property type="project" value="InterPro"/>
</dbReference>
<keyword evidence="3" id="KW-1003">Cell membrane</keyword>
<evidence type="ECO:0000256" key="7">
    <source>
        <dbReference type="SAM" id="Phobius"/>
    </source>
</evidence>
<evidence type="ECO:0000256" key="4">
    <source>
        <dbReference type="ARBA" id="ARBA00022692"/>
    </source>
</evidence>
<feature type="transmembrane region" description="Helical" evidence="7">
    <location>
        <begin position="132"/>
        <end position="152"/>
    </location>
</feature>